<dbReference type="Pfam" id="PF01037">
    <property type="entry name" value="AsnC_trans_reg"/>
    <property type="match status" value="1"/>
</dbReference>
<dbReference type="InterPro" id="IPR019888">
    <property type="entry name" value="Tscrpt_reg_AsnC-like"/>
</dbReference>
<dbReference type="InterPro" id="IPR036388">
    <property type="entry name" value="WH-like_DNA-bd_sf"/>
</dbReference>
<dbReference type="SUPFAM" id="SSF46785">
    <property type="entry name" value="Winged helix' DNA-binding domain"/>
    <property type="match status" value="1"/>
</dbReference>
<dbReference type="Gene3D" id="3.30.70.920">
    <property type="match status" value="1"/>
</dbReference>
<dbReference type="InterPro" id="IPR000485">
    <property type="entry name" value="AsnC-type_HTH_dom"/>
</dbReference>
<feature type="domain" description="HTH asnC-type" evidence="4">
    <location>
        <begin position="24"/>
        <end position="85"/>
    </location>
</feature>
<evidence type="ECO:0000259" key="4">
    <source>
        <dbReference type="PROSITE" id="PS50956"/>
    </source>
</evidence>
<dbReference type="FunFam" id="1.10.10.10:FF:000186">
    <property type="entry name" value="AsnC family transcriptional regulator"/>
    <property type="match status" value="1"/>
</dbReference>
<dbReference type="InterPro" id="IPR011991">
    <property type="entry name" value="ArsR-like_HTH"/>
</dbReference>
<protein>
    <submittedName>
        <fullName evidence="5">Lrp/AsnC family leucine-responsive transcriptional regulator</fullName>
    </submittedName>
</protein>
<dbReference type="Gene3D" id="1.10.10.10">
    <property type="entry name" value="Winged helix-like DNA-binding domain superfamily/Winged helix DNA-binding domain"/>
    <property type="match status" value="1"/>
</dbReference>
<keyword evidence="2" id="KW-0238">DNA-binding</keyword>
<evidence type="ECO:0000313" key="6">
    <source>
        <dbReference type="Proteomes" id="UP000294547"/>
    </source>
</evidence>
<keyword evidence="3" id="KW-0804">Transcription</keyword>
<dbReference type="PROSITE" id="PS50956">
    <property type="entry name" value="HTH_ASNC_2"/>
    <property type="match status" value="1"/>
</dbReference>
<dbReference type="InterPro" id="IPR019885">
    <property type="entry name" value="Tscrpt_reg_HTH_AsnC-type_CS"/>
</dbReference>
<evidence type="ECO:0000256" key="2">
    <source>
        <dbReference type="ARBA" id="ARBA00023125"/>
    </source>
</evidence>
<dbReference type="SUPFAM" id="SSF54909">
    <property type="entry name" value="Dimeric alpha+beta barrel"/>
    <property type="match status" value="1"/>
</dbReference>
<comment type="caution">
    <text evidence="5">The sequence shown here is derived from an EMBL/GenBank/DDBJ whole genome shotgun (WGS) entry which is preliminary data.</text>
</comment>
<dbReference type="OrthoDB" id="9811243at2"/>
<organism evidence="5 6">
    <name type="scientific">Oharaeibacter diazotrophicus</name>
    <dbReference type="NCBI Taxonomy" id="1920512"/>
    <lineage>
        <taxon>Bacteria</taxon>
        <taxon>Pseudomonadati</taxon>
        <taxon>Pseudomonadota</taxon>
        <taxon>Alphaproteobacteria</taxon>
        <taxon>Hyphomicrobiales</taxon>
        <taxon>Pleomorphomonadaceae</taxon>
        <taxon>Oharaeibacter</taxon>
    </lineage>
</organism>
<dbReference type="RefSeq" id="WP_126540578.1">
    <property type="nucleotide sequence ID" value="NZ_BSPM01000002.1"/>
</dbReference>
<dbReference type="PANTHER" id="PTHR30154">
    <property type="entry name" value="LEUCINE-RESPONSIVE REGULATORY PROTEIN"/>
    <property type="match status" value="1"/>
</dbReference>
<dbReference type="EMBL" id="SNXY01000011">
    <property type="protein sequence ID" value="TDP81997.1"/>
    <property type="molecule type" value="Genomic_DNA"/>
</dbReference>
<keyword evidence="1" id="KW-0805">Transcription regulation</keyword>
<dbReference type="InterPro" id="IPR036390">
    <property type="entry name" value="WH_DNA-bd_sf"/>
</dbReference>
<dbReference type="GO" id="GO:0043565">
    <property type="term" value="F:sequence-specific DNA binding"/>
    <property type="evidence" value="ECO:0007669"/>
    <property type="project" value="InterPro"/>
</dbReference>
<dbReference type="PANTHER" id="PTHR30154:SF34">
    <property type="entry name" value="TRANSCRIPTIONAL REGULATOR AZLB"/>
    <property type="match status" value="1"/>
</dbReference>
<dbReference type="GO" id="GO:0043200">
    <property type="term" value="P:response to amino acid"/>
    <property type="evidence" value="ECO:0007669"/>
    <property type="project" value="TreeGrafter"/>
</dbReference>
<sequence length="183" mass="19589">MDHEIGRSRPEWALWRWILPKPKLDAIDRRILAALQGDARISNVDLADAVGLSQSPCLRRVRALEEAGVITGYRATLDRPAVGLGLTVFVGVKVARHTDADASAFRTAVAALPEVVSCHLVSGESDFLLQVVLPGLAAYERLLTGTLLKVPGVQDIRSNFAIQTVKDGGALPLGHVGAEPDRG</sequence>
<dbReference type="Proteomes" id="UP000294547">
    <property type="component" value="Unassembled WGS sequence"/>
</dbReference>
<dbReference type="AlphaFoldDB" id="A0A4R6R8T7"/>
<dbReference type="PRINTS" id="PR00033">
    <property type="entry name" value="HTHASNC"/>
</dbReference>
<dbReference type="Pfam" id="PF13412">
    <property type="entry name" value="HTH_24"/>
    <property type="match status" value="1"/>
</dbReference>
<dbReference type="CDD" id="cd00090">
    <property type="entry name" value="HTH_ARSR"/>
    <property type="match status" value="1"/>
</dbReference>
<dbReference type="InterPro" id="IPR019887">
    <property type="entry name" value="Tscrpt_reg_AsnC/Lrp_C"/>
</dbReference>
<evidence type="ECO:0000256" key="3">
    <source>
        <dbReference type="ARBA" id="ARBA00023163"/>
    </source>
</evidence>
<keyword evidence="6" id="KW-1185">Reference proteome</keyword>
<dbReference type="PROSITE" id="PS00519">
    <property type="entry name" value="HTH_ASNC_1"/>
    <property type="match status" value="1"/>
</dbReference>
<dbReference type="GO" id="GO:0006355">
    <property type="term" value="P:regulation of DNA-templated transcription"/>
    <property type="evidence" value="ECO:0007669"/>
    <property type="project" value="UniProtKB-ARBA"/>
</dbReference>
<reference evidence="5 6" key="1">
    <citation type="submission" date="2019-03" db="EMBL/GenBank/DDBJ databases">
        <title>Genomic Encyclopedia of Type Strains, Phase IV (KMG-IV): sequencing the most valuable type-strain genomes for metagenomic binning, comparative biology and taxonomic classification.</title>
        <authorList>
            <person name="Goeker M."/>
        </authorList>
    </citation>
    <scope>NUCLEOTIDE SEQUENCE [LARGE SCALE GENOMIC DNA]</scope>
    <source>
        <strain evidence="5 6">DSM 102969</strain>
    </source>
</reference>
<evidence type="ECO:0000313" key="5">
    <source>
        <dbReference type="EMBL" id="TDP81997.1"/>
    </source>
</evidence>
<accession>A0A4R6R8T7</accession>
<dbReference type="InterPro" id="IPR011008">
    <property type="entry name" value="Dimeric_a/b-barrel"/>
</dbReference>
<evidence type="ECO:0000256" key="1">
    <source>
        <dbReference type="ARBA" id="ARBA00023015"/>
    </source>
</evidence>
<dbReference type="SMART" id="SM00344">
    <property type="entry name" value="HTH_ASNC"/>
    <property type="match status" value="1"/>
</dbReference>
<gene>
    <name evidence="5" type="ORF">EDD54_4258</name>
</gene>
<name>A0A4R6R8T7_9HYPH</name>
<dbReference type="GO" id="GO:0005829">
    <property type="term" value="C:cytosol"/>
    <property type="evidence" value="ECO:0007669"/>
    <property type="project" value="TreeGrafter"/>
</dbReference>
<proteinExistence type="predicted"/>